<evidence type="ECO:0000313" key="3">
    <source>
        <dbReference type="Proteomes" id="UP000076871"/>
    </source>
</evidence>
<dbReference type="SMART" id="SM00225">
    <property type="entry name" value="BTB"/>
    <property type="match status" value="2"/>
</dbReference>
<dbReference type="SUPFAM" id="SSF54695">
    <property type="entry name" value="POZ domain"/>
    <property type="match status" value="1"/>
</dbReference>
<organism evidence="2 3">
    <name type="scientific">Laetiporus sulphureus 93-53</name>
    <dbReference type="NCBI Taxonomy" id="1314785"/>
    <lineage>
        <taxon>Eukaryota</taxon>
        <taxon>Fungi</taxon>
        <taxon>Dikarya</taxon>
        <taxon>Basidiomycota</taxon>
        <taxon>Agaricomycotina</taxon>
        <taxon>Agaricomycetes</taxon>
        <taxon>Polyporales</taxon>
        <taxon>Laetiporus</taxon>
    </lineage>
</organism>
<dbReference type="Proteomes" id="UP000076871">
    <property type="component" value="Unassembled WGS sequence"/>
</dbReference>
<dbReference type="STRING" id="1314785.A0A165D251"/>
<dbReference type="Gene3D" id="3.30.710.10">
    <property type="entry name" value="Potassium Channel Kv1.1, Chain A"/>
    <property type="match status" value="2"/>
</dbReference>
<dbReference type="PROSITE" id="PS50097">
    <property type="entry name" value="BTB"/>
    <property type="match status" value="1"/>
</dbReference>
<keyword evidence="3" id="KW-1185">Reference proteome</keyword>
<protein>
    <recommendedName>
        <fullName evidence="1">BTB domain-containing protein</fullName>
    </recommendedName>
</protein>
<feature type="domain" description="BTB" evidence="1">
    <location>
        <begin position="19"/>
        <end position="89"/>
    </location>
</feature>
<dbReference type="InterPro" id="IPR000210">
    <property type="entry name" value="BTB/POZ_dom"/>
</dbReference>
<proteinExistence type="predicted"/>
<name>A0A165D251_9APHY</name>
<dbReference type="InParanoid" id="A0A165D251"/>
<evidence type="ECO:0000313" key="2">
    <source>
        <dbReference type="EMBL" id="KZT04004.1"/>
    </source>
</evidence>
<evidence type="ECO:0000259" key="1">
    <source>
        <dbReference type="PROSITE" id="PS50097"/>
    </source>
</evidence>
<accession>A0A165D251</accession>
<gene>
    <name evidence="2" type="ORF">LAESUDRAFT_814392</name>
</gene>
<dbReference type="AlphaFoldDB" id="A0A165D251"/>
<sequence>MPPAENITRAAAPFNKHNADVILRTSDQVDFHVHKAILGFASPFFEDMFELPQPSQADEAQSTCPDTGLPIVEVTEDSETLDLLLRLCYPIDDPLLDKHKPLGRLLNTAMKYQMQRVVTQLLGVLKAMVPRDPLRAYFIACSASLEDEAHSAAIAFSGTLDYFPLMTYGATAGAYYRLLLFRDTISPSKSLLFRVPEPPSLDTTIPPSGKQFTVPDPFNQPSLGSDIVLRSSEGDYFFVHKTILRMACNSELELAQLLGQSLSTTYEDREVVSLPDTSQILCLLLQLTYPVQIDRPSFPVDDPWVISELLASAKKYGLTRAAQAIRTEWEMMLRTVDPLGCFFVAVRRNWDGYTHNAECYAAMTCTMDSYHPQMEFVPPSVYRAFLRYRWDMRKAVYTELRKEVDEPLQKKEVHRSLYWGDHDGYLSRPLMRAVLDGLCLLRPSSDIYTSAGMRSQEKSWSQYLGRITTMRDAASTNGSDRRTISQIEDDIRRAFMQVDPKLKFPELDPS</sequence>
<dbReference type="GeneID" id="63831600"/>
<dbReference type="Pfam" id="PF00651">
    <property type="entry name" value="BTB"/>
    <property type="match status" value="1"/>
</dbReference>
<dbReference type="CDD" id="cd18186">
    <property type="entry name" value="BTB_POZ_ZBTB_KLHL-like"/>
    <property type="match status" value="1"/>
</dbReference>
<dbReference type="OrthoDB" id="3164835at2759"/>
<reference evidence="2 3" key="1">
    <citation type="journal article" date="2016" name="Mol. Biol. Evol.">
        <title>Comparative Genomics of Early-Diverging Mushroom-Forming Fungi Provides Insights into the Origins of Lignocellulose Decay Capabilities.</title>
        <authorList>
            <person name="Nagy L.G."/>
            <person name="Riley R."/>
            <person name="Tritt A."/>
            <person name="Adam C."/>
            <person name="Daum C."/>
            <person name="Floudas D."/>
            <person name="Sun H."/>
            <person name="Yadav J.S."/>
            <person name="Pangilinan J."/>
            <person name="Larsson K.H."/>
            <person name="Matsuura K."/>
            <person name="Barry K."/>
            <person name="Labutti K."/>
            <person name="Kuo R."/>
            <person name="Ohm R.A."/>
            <person name="Bhattacharya S.S."/>
            <person name="Shirouzu T."/>
            <person name="Yoshinaga Y."/>
            <person name="Martin F.M."/>
            <person name="Grigoriev I.V."/>
            <person name="Hibbett D.S."/>
        </authorList>
    </citation>
    <scope>NUCLEOTIDE SEQUENCE [LARGE SCALE GENOMIC DNA]</scope>
    <source>
        <strain evidence="2 3">93-53</strain>
    </source>
</reference>
<dbReference type="RefSeq" id="XP_040761744.1">
    <property type="nucleotide sequence ID" value="XM_040914573.1"/>
</dbReference>
<dbReference type="EMBL" id="KV427640">
    <property type="protein sequence ID" value="KZT04004.1"/>
    <property type="molecule type" value="Genomic_DNA"/>
</dbReference>
<dbReference type="InterPro" id="IPR011333">
    <property type="entry name" value="SKP1/BTB/POZ_sf"/>
</dbReference>